<evidence type="ECO:0000256" key="1">
    <source>
        <dbReference type="ARBA" id="ARBA00001971"/>
    </source>
</evidence>
<dbReference type="Proteomes" id="UP001054945">
    <property type="component" value="Unassembled WGS sequence"/>
</dbReference>
<evidence type="ECO:0000256" key="14">
    <source>
        <dbReference type="PIRSR" id="PIRSR602401-1"/>
    </source>
</evidence>
<sequence>MDFLFNVIFHQVLNGYNSMYPKDQLFCFWASYAPFVLLQKAEGVEALLSTGLLTSHGSKWKSRRRLLTPSFHFEILKDFLPIFNEQSQVLVKRLQKETTKDSTDIVTPITLCSLDIICETTLGISIGAQENKESQYVKSVTRAGEIILERMFKCSHWIDWIFFNFIAVGKELKYHIKVLHDFTISVIHEKKRKLLSGDSEIDTKRKRKALMDLLLEHHLQTKDLTEEDIREEVDTFAFEGHDTTAMGMSWALYLIGLHKNVQEKIHEELDRIFGDDVERHADTNDLKDMQYLDCVLKESQRIYPSVPLIAREITEDTKICGYSIPKGTSCAVHVYLLHRDETVFPNPEKFDPDRFLPENSLNRHPFAYIPFSAGPRNCIGQRFAVMEEKIIVSAVLRNFTLESLDQRDKLPPAPELILRSSQPIRIRIRPRQRLHTGLNILGNLTDFPWTKFHKNGFSFNVFFLQVLSGYGSIFSKFQLFCFWTSYSPFVIFQKAEAVEALISGTKYMKKNWSYNWLHPWLGTGLLTSHGTKWKSRRRLLTPSFHFEILKDFLPIFNEQSQVLVKCLQKDTTKDSTNIVEPITLCSLDIICETTLGVTINAQENSESQYIKSVTRAGEIIMERMLNCWYWIDWIFFNFMEDGKELKNHLKILHDFTLTVIQEKKKKLLSGDPEIGTKRKRKALMDLLLEHHLQTKDLTEEDIREEVDTFAFEGHDTTATGISWALYLIGLHKNVQEKIHEELDRIFGDDIERHADTNDLKDMQYLDYVLKESQRIYPSVPIISREAPENINICGYSIPKGSSCTVHVYLLHRDETVFPNPEKFDPDRFLPENSANRHPFAYIPFSAGPRNCIGQRFAIMEEKIVISTILRNFTLESLDPRDKLPPAPELILRCSQPIRIRIRPRQRLHT</sequence>
<accession>A0AAV4Y5Z8</accession>
<comment type="caution">
    <text evidence="15">The sequence shown here is derived from an EMBL/GenBank/DDBJ whole genome shotgun (WGS) entry which is preliminary data.</text>
</comment>
<proteinExistence type="inferred from homology"/>
<dbReference type="SUPFAM" id="SSF48264">
    <property type="entry name" value="Cytochrome P450"/>
    <property type="match status" value="2"/>
</dbReference>
<dbReference type="InterPro" id="IPR001128">
    <property type="entry name" value="Cyt_P450"/>
</dbReference>
<keyword evidence="16" id="KW-1185">Reference proteome</keyword>
<comment type="function">
    <text evidence="2">May be involved in the metabolism of insect hormones and in the breakdown of synthetic insecticides.</text>
</comment>
<keyword evidence="6 14" id="KW-0349">Heme</keyword>
<evidence type="ECO:0000256" key="4">
    <source>
        <dbReference type="ARBA" id="ARBA00004406"/>
    </source>
</evidence>
<dbReference type="GO" id="GO:0005506">
    <property type="term" value="F:iron ion binding"/>
    <property type="evidence" value="ECO:0007669"/>
    <property type="project" value="InterPro"/>
</dbReference>
<dbReference type="InterPro" id="IPR017972">
    <property type="entry name" value="Cyt_P450_CS"/>
</dbReference>
<dbReference type="AlphaFoldDB" id="A0AAV4Y5Z8"/>
<keyword evidence="12" id="KW-0503">Monooxygenase</keyword>
<keyword evidence="7 14" id="KW-0479">Metal-binding</keyword>
<evidence type="ECO:0000256" key="6">
    <source>
        <dbReference type="ARBA" id="ARBA00022617"/>
    </source>
</evidence>
<keyword evidence="13" id="KW-0472">Membrane</keyword>
<dbReference type="Gene3D" id="1.10.630.10">
    <property type="entry name" value="Cytochrome P450"/>
    <property type="match status" value="2"/>
</dbReference>
<comment type="subcellular location">
    <subcellularLocation>
        <location evidence="4">Endoplasmic reticulum membrane</location>
        <topology evidence="4">Peripheral membrane protein</topology>
    </subcellularLocation>
    <subcellularLocation>
        <location evidence="3">Microsome membrane</location>
        <topology evidence="3">Peripheral membrane protein</topology>
    </subcellularLocation>
</comment>
<protein>
    <submittedName>
        <fullName evidence="15">Cytochrome P450 4V2</fullName>
    </submittedName>
</protein>
<keyword evidence="9" id="KW-0492">Microsome</keyword>
<dbReference type="GO" id="GO:0016705">
    <property type="term" value="F:oxidoreductase activity, acting on paired donors, with incorporation or reduction of molecular oxygen"/>
    <property type="evidence" value="ECO:0007669"/>
    <property type="project" value="InterPro"/>
</dbReference>
<evidence type="ECO:0000256" key="5">
    <source>
        <dbReference type="ARBA" id="ARBA00010617"/>
    </source>
</evidence>
<dbReference type="EMBL" id="BPLR01001365">
    <property type="protein sequence ID" value="GIZ01904.1"/>
    <property type="molecule type" value="Genomic_DNA"/>
</dbReference>
<evidence type="ECO:0000256" key="11">
    <source>
        <dbReference type="ARBA" id="ARBA00023004"/>
    </source>
</evidence>
<keyword evidence="8" id="KW-0256">Endoplasmic reticulum</keyword>
<evidence type="ECO:0000256" key="7">
    <source>
        <dbReference type="ARBA" id="ARBA00022723"/>
    </source>
</evidence>
<dbReference type="GO" id="GO:0005789">
    <property type="term" value="C:endoplasmic reticulum membrane"/>
    <property type="evidence" value="ECO:0007669"/>
    <property type="project" value="UniProtKB-SubCell"/>
</dbReference>
<evidence type="ECO:0000256" key="10">
    <source>
        <dbReference type="ARBA" id="ARBA00023002"/>
    </source>
</evidence>
<dbReference type="PROSITE" id="PS00086">
    <property type="entry name" value="CYTOCHROME_P450"/>
    <property type="match status" value="2"/>
</dbReference>
<dbReference type="InterPro" id="IPR050196">
    <property type="entry name" value="Cytochrome_P450_Monoox"/>
</dbReference>
<evidence type="ECO:0000256" key="3">
    <source>
        <dbReference type="ARBA" id="ARBA00004174"/>
    </source>
</evidence>
<organism evidence="15 16">
    <name type="scientific">Caerostris extrusa</name>
    <name type="common">Bark spider</name>
    <name type="synonym">Caerostris bankana</name>
    <dbReference type="NCBI Taxonomy" id="172846"/>
    <lineage>
        <taxon>Eukaryota</taxon>
        <taxon>Metazoa</taxon>
        <taxon>Ecdysozoa</taxon>
        <taxon>Arthropoda</taxon>
        <taxon>Chelicerata</taxon>
        <taxon>Arachnida</taxon>
        <taxon>Araneae</taxon>
        <taxon>Araneomorphae</taxon>
        <taxon>Entelegynae</taxon>
        <taxon>Araneoidea</taxon>
        <taxon>Araneidae</taxon>
        <taxon>Caerostris</taxon>
    </lineage>
</organism>
<dbReference type="PANTHER" id="PTHR24291">
    <property type="entry name" value="CYTOCHROME P450 FAMILY 4"/>
    <property type="match status" value="1"/>
</dbReference>
<evidence type="ECO:0000256" key="12">
    <source>
        <dbReference type="ARBA" id="ARBA00023033"/>
    </source>
</evidence>
<dbReference type="GO" id="GO:0020037">
    <property type="term" value="F:heme binding"/>
    <property type="evidence" value="ECO:0007669"/>
    <property type="project" value="InterPro"/>
</dbReference>
<evidence type="ECO:0000256" key="13">
    <source>
        <dbReference type="ARBA" id="ARBA00023136"/>
    </source>
</evidence>
<keyword evidence="11 14" id="KW-0408">Iron</keyword>
<evidence type="ECO:0000313" key="16">
    <source>
        <dbReference type="Proteomes" id="UP001054945"/>
    </source>
</evidence>
<evidence type="ECO:0000313" key="15">
    <source>
        <dbReference type="EMBL" id="GIZ01904.1"/>
    </source>
</evidence>
<dbReference type="PRINTS" id="PR00463">
    <property type="entry name" value="EP450I"/>
</dbReference>
<dbReference type="GO" id="GO:0004497">
    <property type="term" value="F:monooxygenase activity"/>
    <property type="evidence" value="ECO:0007669"/>
    <property type="project" value="UniProtKB-KW"/>
</dbReference>
<evidence type="ECO:0000256" key="2">
    <source>
        <dbReference type="ARBA" id="ARBA00003690"/>
    </source>
</evidence>
<keyword evidence="10" id="KW-0560">Oxidoreductase</keyword>
<gene>
    <name evidence="15" type="primary">Cyp4v2</name>
    <name evidence="15" type="ORF">CEXT_679981</name>
</gene>
<dbReference type="PANTHER" id="PTHR24291:SF189">
    <property type="entry name" value="CYTOCHROME P450 4C3-RELATED"/>
    <property type="match status" value="1"/>
</dbReference>
<comment type="cofactor">
    <cofactor evidence="1 14">
        <name>heme</name>
        <dbReference type="ChEBI" id="CHEBI:30413"/>
    </cofactor>
</comment>
<evidence type="ECO:0000256" key="9">
    <source>
        <dbReference type="ARBA" id="ARBA00022848"/>
    </source>
</evidence>
<feature type="binding site" description="axial binding residue" evidence="14">
    <location>
        <position position="378"/>
    </location>
    <ligand>
        <name>heme</name>
        <dbReference type="ChEBI" id="CHEBI:30413"/>
    </ligand>
    <ligandPart>
        <name>Fe</name>
        <dbReference type="ChEBI" id="CHEBI:18248"/>
    </ligandPart>
</feature>
<dbReference type="InterPro" id="IPR036396">
    <property type="entry name" value="Cyt_P450_sf"/>
</dbReference>
<reference evidence="15 16" key="1">
    <citation type="submission" date="2021-06" db="EMBL/GenBank/DDBJ databases">
        <title>Caerostris extrusa draft genome.</title>
        <authorList>
            <person name="Kono N."/>
            <person name="Arakawa K."/>
        </authorList>
    </citation>
    <scope>NUCLEOTIDE SEQUENCE [LARGE SCALE GENOMIC DNA]</scope>
</reference>
<evidence type="ECO:0000256" key="8">
    <source>
        <dbReference type="ARBA" id="ARBA00022824"/>
    </source>
</evidence>
<dbReference type="InterPro" id="IPR002401">
    <property type="entry name" value="Cyt_P450_E_grp-I"/>
</dbReference>
<dbReference type="Pfam" id="PF00067">
    <property type="entry name" value="p450"/>
    <property type="match status" value="2"/>
</dbReference>
<comment type="similarity">
    <text evidence="5">Belongs to the cytochrome P450 family.</text>
</comment>
<name>A0AAV4Y5Z8_CAEEX</name>
<dbReference type="FunFam" id="1.10.630.10:FF:000035">
    <property type="entry name" value="CYtochrome P450 family"/>
    <property type="match status" value="2"/>
</dbReference>
<dbReference type="PRINTS" id="PR00385">
    <property type="entry name" value="P450"/>
</dbReference>